<evidence type="ECO:0000259" key="13">
    <source>
        <dbReference type="PROSITE" id="PS50106"/>
    </source>
</evidence>
<dbReference type="FunFam" id="2.30.42.10:FF:000030">
    <property type="entry name" value="Partitioning defective 6 homolog beta"/>
    <property type="match status" value="1"/>
</dbReference>
<dbReference type="InterPro" id="IPR001478">
    <property type="entry name" value="PDZ"/>
</dbReference>
<gene>
    <name evidence="15" type="primary">Pard6g</name>
    <name evidence="15" type="ORF">Bhyg_15112</name>
</gene>
<feature type="compositionally biased region" description="Low complexity" evidence="12">
    <location>
        <begin position="260"/>
        <end position="282"/>
    </location>
</feature>
<dbReference type="InterPro" id="IPR051741">
    <property type="entry name" value="PAR6_homolog"/>
</dbReference>
<dbReference type="FunFam" id="3.10.20.90:FF:000031">
    <property type="entry name" value="Partitioning defective 6 homolog alpha"/>
    <property type="match status" value="1"/>
</dbReference>
<evidence type="ECO:0000256" key="7">
    <source>
        <dbReference type="ARBA" id="ARBA00022490"/>
    </source>
</evidence>
<dbReference type="CDD" id="cd06718">
    <property type="entry name" value="PDZ_Par6-like"/>
    <property type="match status" value="1"/>
</dbReference>
<evidence type="ECO:0000256" key="8">
    <source>
        <dbReference type="ARBA" id="ARBA00022618"/>
    </source>
</evidence>
<dbReference type="GO" id="GO:0005737">
    <property type="term" value="C:cytoplasm"/>
    <property type="evidence" value="ECO:0007669"/>
    <property type="project" value="UniProtKB-SubCell"/>
</dbReference>
<comment type="caution">
    <text evidence="15">The sequence shown here is derived from an EMBL/GenBank/DDBJ whole genome shotgun (WGS) entry which is preliminary data.</text>
</comment>
<dbReference type="Gene3D" id="2.30.42.10">
    <property type="match status" value="1"/>
</dbReference>
<dbReference type="OrthoDB" id="5868434at2759"/>
<feature type="domain" description="PB1" evidence="14">
    <location>
        <begin position="15"/>
        <end position="96"/>
    </location>
</feature>
<organism evidence="15 16">
    <name type="scientific">Pseudolycoriella hygida</name>
    <dbReference type="NCBI Taxonomy" id="35572"/>
    <lineage>
        <taxon>Eukaryota</taxon>
        <taxon>Metazoa</taxon>
        <taxon>Ecdysozoa</taxon>
        <taxon>Arthropoda</taxon>
        <taxon>Hexapoda</taxon>
        <taxon>Insecta</taxon>
        <taxon>Pterygota</taxon>
        <taxon>Neoptera</taxon>
        <taxon>Endopterygota</taxon>
        <taxon>Diptera</taxon>
        <taxon>Nematocera</taxon>
        <taxon>Sciaroidea</taxon>
        <taxon>Sciaridae</taxon>
        <taxon>Pseudolycoriella</taxon>
    </lineage>
</organism>
<dbReference type="PANTHER" id="PTHR14102">
    <property type="entry name" value="PAR-6-RELATED"/>
    <property type="match status" value="1"/>
</dbReference>
<sequence>MSKTKIIHPRLDNEIIEIKSKFDAEFRRWSMKRADTRVFDDFYKQVEKLHQMKNLQFLISYIDPRDNDLLPINNDDNFIRAISTAKPILRLIIQRKGDSLEEITGYGTMKPRNIISSILGQTPVKTKSLAISNPHDFRQVSAIIDVDIVPETCRRVKLIKHGSEKPLGFYIRDGTSFRVTANGLEKQPGIFISRLVPGGLAESTGLLAVNDEVMEVNGIEVAGKTLDQVTDMMVANSSNLIITVKPANQRTLATPRRGSFSRNSQVSSSSQQSQHTNHTNTSDEIDQDDQDEVVDLTGTLDDNSLINKKDGVLHL</sequence>
<dbReference type="GO" id="GO:0051301">
    <property type="term" value="P:cell division"/>
    <property type="evidence" value="ECO:0007669"/>
    <property type="project" value="UniProtKB-KW"/>
</dbReference>
<evidence type="ECO:0000256" key="11">
    <source>
        <dbReference type="ARBA" id="ARBA00023306"/>
    </source>
</evidence>
<evidence type="ECO:0000256" key="6">
    <source>
        <dbReference type="ARBA" id="ARBA00022475"/>
    </source>
</evidence>
<keyword evidence="11" id="KW-0131">Cell cycle</keyword>
<dbReference type="AlphaFoldDB" id="A0A9Q0RXX5"/>
<evidence type="ECO:0000313" key="15">
    <source>
        <dbReference type="EMBL" id="KAJ6636521.1"/>
    </source>
</evidence>
<dbReference type="GO" id="GO:0007098">
    <property type="term" value="P:centrosome cycle"/>
    <property type="evidence" value="ECO:0007669"/>
    <property type="project" value="TreeGrafter"/>
</dbReference>
<keyword evidence="8" id="KW-0132">Cell division</keyword>
<accession>A0A9Q0RXX5</accession>
<evidence type="ECO:0000256" key="10">
    <source>
        <dbReference type="ARBA" id="ARBA00023136"/>
    </source>
</evidence>
<dbReference type="PANTHER" id="PTHR14102:SF11">
    <property type="entry name" value="LD29223P"/>
    <property type="match status" value="1"/>
</dbReference>
<feature type="domain" description="PDZ" evidence="13">
    <location>
        <begin position="155"/>
        <end position="248"/>
    </location>
</feature>
<dbReference type="InterPro" id="IPR053793">
    <property type="entry name" value="PB1-like"/>
</dbReference>
<evidence type="ECO:0000256" key="12">
    <source>
        <dbReference type="SAM" id="MobiDB-lite"/>
    </source>
</evidence>
<evidence type="ECO:0000256" key="3">
    <source>
        <dbReference type="ARBA" id="ARBA00004496"/>
    </source>
</evidence>
<name>A0A9Q0RXX5_9DIPT</name>
<dbReference type="Proteomes" id="UP001151699">
    <property type="component" value="Chromosome C"/>
</dbReference>
<dbReference type="Pfam" id="PF00595">
    <property type="entry name" value="PDZ"/>
    <property type="match status" value="1"/>
</dbReference>
<keyword evidence="9" id="KW-0965">Cell junction</keyword>
<dbReference type="InterPro" id="IPR000270">
    <property type="entry name" value="PB1_dom"/>
</dbReference>
<protein>
    <submittedName>
        <fullName evidence="15">Partitioning defective 6 like gamma</fullName>
    </submittedName>
</protein>
<evidence type="ECO:0000256" key="9">
    <source>
        <dbReference type="ARBA" id="ARBA00022949"/>
    </source>
</evidence>
<keyword evidence="6" id="KW-1003">Cell membrane</keyword>
<evidence type="ECO:0000256" key="5">
    <source>
        <dbReference type="ARBA" id="ARBA00022427"/>
    </source>
</evidence>
<dbReference type="EMBL" id="WJQU01000004">
    <property type="protein sequence ID" value="KAJ6636521.1"/>
    <property type="molecule type" value="Genomic_DNA"/>
</dbReference>
<dbReference type="PROSITE" id="PS50106">
    <property type="entry name" value="PDZ"/>
    <property type="match status" value="1"/>
</dbReference>
<keyword evidence="16" id="KW-1185">Reference proteome</keyword>
<keyword evidence="5" id="KW-0796">Tight junction</keyword>
<dbReference type="Gene3D" id="3.10.20.90">
    <property type="entry name" value="Phosphatidylinositol 3-kinase Catalytic Subunit, Chain A, domain 1"/>
    <property type="match status" value="1"/>
</dbReference>
<evidence type="ECO:0000256" key="1">
    <source>
        <dbReference type="ARBA" id="ARBA00004236"/>
    </source>
</evidence>
<reference evidence="15" key="1">
    <citation type="submission" date="2022-07" db="EMBL/GenBank/DDBJ databases">
        <authorList>
            <person name="Trinca V."/>
            <person name="Uliana J.V.C."/>
            <person name="Torres T.T."/>
            <person name="Ward R.J."/>
            <person name="Monesi N."/>
        </authorList>
    </citation>
    <scope>NUCLEOTIDE SEQUENCE</scope>
    <source>
        <strain evidence="15">HSMRA1968</strain>
        <tissue evidence="15">Whole embryos</tissue>
    </source>
</reference>
<comment type="subcellular location">
    <subcellularLocation>
        <location evidence="2">Cell junction</location>
        <location evidence="2">Tight junction</location>
    </subcellularLocation>
    <subcellularLocation>
        <location evidence="1">Cell membrane</location>
    </subcellularLocation>
    <subcellularLocation>
        <location evidence="3">Cytoplasm</location>
    </subcellularLocation>
</comment>
<evidence type="ECO:0000256" key="4">
    <source>
        <dbReference type="ARBA" id="ARBA00008625"/>
    </source>
</evidence>
<dbReference type="InterPro" id="IPR036034">
    <property type="entry name" value="PDZ_sf"/>
</dbReference>
<dbReference type="Pfam" id="PF00564">
    <property type="entry name" value="PB1"/>
    <property type="match status" value="1"/>
</dbReference>
<evidence type="ECO:0000256" key="2">
    <source>
        <dbReference type="ARBA" id="ARBA00004435"/>
    </source>
</evidence>
<dbReference type="GO" id="GO:0005923">
    <property type="term" value="C:bicellular tight junction"/>
    <property type="evidence" value="ECO:0007669"/>
    <property type="project" value="UniProtKB-SubCell"/>
</dbReference>
<keyword evidence="7" id="KW-0963">Cytoplasm</keyword>
<dbReference type="GO" id="GO:0005886">
    <property type="term" value="C:plasma membrane"/>
    <property type="evidence" value="ECO:0007669"/>
    <property type="project" value="UniProtKB-SubCell"/>
</dbReference>
<dbReference type="SUPFAM" id="SSF50156">
    <property type="entry name" value="PDZ domain-like"/>
    <property type="match status" value="1"/>
</dbReference>
<dbReference type="SMART" id="SM00666">
    <property type="entry name" value="PB1"/>
    <property type="match status" value="1"/>
</dbReference>
<feature type="region of interest" description="Disordered" evidence="12">
    <location>
        <begin position="253"/>
        <end position="288"/>
    </location>
</feature>
<dbReference type="PROSITE" id="PS51745">
    <property type="entry name" value="PB1"/>
    <property type="match status" value="1"/>
</dbReference>
<evidence type="ECO:0000313" key="16">
    <source>
        <dbReference type="Proteomes" id="UP001151699"/>
    </source>
</evidence>
<proteinExistence type="inferred from homology"/>
<dbReference type="SUPFAM" id="SSF54277">
    <property type="entry name" value="CAD &amp; PB1 domains"/>
    <property type="match status" value="1"/>
</dbReference>
<comment type="similarity">
    <text evidence="4">Belongs to the PAR6 family.</text>
</comment>
<evidence type="ECO:0000259" key="14">
    <source>
        <dbReference type="PROSITE" id="PS51745"/>
    </source>
</evidence>
<keyword evidence="10" id="KW-0472">Membrane</keyword>
<dbReference type="SMART" id="SM00228">
    <property type="entry name" value="PDZ"/>
    <property type="match status" value="1"/>
</dbReference>